<name>A0A0S2LTU7_9HYME</name>
<evidence type="ECO:0000256" key="6">
    <source>
        <dbReference type="ARBA" id="ARBA00022547"/>
    </source>
</evidence>
<keyword evidence="8" id="KW-0375">Hydrogen ion transport</keyword>
<accession>A0A0S2LTU7</accession>
<keyword evidence="7 14" id="KW-0812">Transmembrane</keyword>
<sequence length="227" mass="27091">MKMNMMMSLFESFDPMMNMIFSLNWLMMFIPMLIFFYLYWLIPSRINIIWIKMINLLFKEFKLISSKKYESNILIFMSLFFYIMLLNLLSLMPYIFTITSHMSFNLSLSFTLWLSFLIYSLYKMPKKFFIHLVPLNTPIMLMYFMVLIELISNLIRPWTLSIRLTANLIAGHLLLILLGTFMNNFISIIPLMIIIQNLLLILEISMSLIQAYVFSILSILYFSESKL</sequence>
<evidence type="ECO:0000256" key="9">
    <source>
        <dbReference type="ARBA" id="ARBA00022989"/>
    </source>
</evidence>
<dbReference type="PRINTS" id="PR00123">
    <property type="entry name" value="ATPASEA"/>
</dbReference>
<keyword evidence="6" id="KW-0138">CF(0)</keyword>
<evidence type="ECO:0000256" key="11">
    <source>
        <dbReference type="ARBA" id="ARBA00023136"/>
    </source>
</evidence>
<comment type="subunit">
    <text evidence="4">F-type ATPases have 2 components, CF(1) - the catalytic core - and CF(0) - the membrane proton channel. CF(1) has five subunits: alpha(3), beta(3), gamma(1), delta(1), epsilon(1). CF(0) has three main subunits: a, b and c.</text>
</comment>
<keyword evidence="9 14" id="KW-1133">Transmembrane helix</keyword>
<feature type="transmembrane region" description="Helical" evidence="14">
    <location>
        <begin position="20"/>
        <end position="42"/>
    </location>
</feature>
<proteinExistence type="inferred from homology"/>
<evidence type="ECO:0000256" key="7">
    <source>
        <dbReference type="ARBA" id="ARBA00022692"/>
    </source>
</evidence>
<evidence type="ECO:0000256" key="12">
    <source>
        <dbReference type="ARBA" id="ARBA00023310"/>
    </source>
</evidence>
<evidence type="ECO:0000256" key="1">
    <source>
        <dbReference type="ARBA" id="ARBA00002070"/>
    </source>
</evidence>
<dbReference type="NCBIfam" id="TIGR01131">
    <property type="entry name" value="ATP_synt_6_or_A"/>
    <property type="match status" value="1"/>
</dbReference>
<dbReference type="PANTHER" id="PTHR11410">
    <property type="entry name" value="ATP SYNTHASE SUBUNIT A"/>
    <property type="match status" value="1"/>
</dbReference>
<evidence type="ECO:0000256" key="13">
    <source>
        <dbReference type="RuleBase" id="RU004450"/>
    </source>
</evidence>
<dbReference type="GO" id="GO:0045259">
    <property type="term" value="C:proton-transporting ATP synthase complex"/>
    <property type="evidence" value="ECO:0007669"/>
    <property type="project" value="UniProtKB-KW"/>
</dbReference>
<dbReference type="PANTHER" id="PTHR11410:SF0">
    <property type="entry name" value="ATP SYNTHASE SUBUNIT A"/>
    <property type="match status" value="1"/>
</dbReference>
<dbReference type="EMBL" id="KT164670">
    <property type="protein sequence ID" value="ALO64790.1"/>
    <property type="molecule type" value="Genomic_DNA"/>
</dbReference>
<evidence type="ECO:0000256" key="14">
    <source>
        <dbReference type="SAM" id="Phobius"/>
    </source>
</evidence>
<dbReference type="InterPro" id="IPR023011">
    <property type="entry name" value="ATP_synth_F0_asu_AS"/>
</dbReference>
<keyword evidence="5" id="KW-0813">Transport</keyword>
<evidence type="ECO:0000313" key="15">
    <source>
        <dbReference type="EMBL" id="ALO64790.1"/>
    </source>
</evidence>
<dbReference type="AlphaFoldDB" id="A0A0S2LTU7"/>
<dbReference type="GO" id="GO:0046933">
    <property type="term" value="F:proton-transporting ATP synthase activity, rotational mechanism"/>
    <property type="evidence" value="ECO:0007669"/>
    <property type="project" value="TreeGrafter"/>
</dbReference>
<geneLocation type="mitochondrion" evidence="15"/>
<keyword evidence="10" id="KW-0406">Ion transport</keyword>
<dbReference type="InterPro" id="IPR035908">
    <property type="entry name" value="F0_ATP_A_sf"/>
</dbReference>
<feature type="transmembrane region" description="Helical" evidence="14">
    <location>
        <begin position="168"/>
        <end position="186"/>
    </location>
</feature>
<comment type="similarity">
    <text evidence="3">Belongs to the ATPase A chain family.</text>
</comment>
<keyword evidence="11 14" id="KW-0472">Membrane</keyword>
<organism evidence="15">
    <name type="scientific">Nomada flava</name>
    <dbReference type="NCBI Taxonomy" id="601523"/>
    <lineage>
        <taxon>Eukaryota</taxon>
        <taxon>Metazoa</taxon>
        <taxon>Ecdysozoa</taxon>
        <taxon>Arthropoda</taxon>
        <taxon>Hexapoda</taxon>
        <taxon>Insecta</taxon>
        <taxon>Pterygota</taxon>
        <taxon>Neoptera</taxon>
        <taxon>Endopterygota</taxon>
        <taxon>Hymenoptera</taxon>
        <taxon>Apocrita</taxon>
        <taxon>Aculeata</taxon>
        <taxon>Apoidea</taxon>
        <taxon>Anthophila</taxon>
        <taxon>Apidae</taxon>
        <taxon>Nomadini</taxon>
        <taxon>Nomada</taxon>
    </lineage>
</organism>
<feature type="transmembrane region" description="Helical" evidence="14">
    <location>
        <begin position="102"/>
        <end position="122"/>
    </location>
</feature>
<reference evidence="15" key="1">
    <citation type="submission" date="2015-06" db="EMBL/GenBank/DDBJ databases">
        <title>High-throughput detection of wild bee species with mitogenome skimming and resequencing (mt-S/R).</title>
        <authorList>
            <person name="Tang M."/>
            <person name="Hardman C."/>
            <person name="Ji Y."/>
            <person name="Meng G."/>
            <person name="Liu S."/>
            <person name="Tan M."/>
            <person name="Yang S."/>
            <person name="Yang C."/>
            <person name="Moss E."/>
            <person name="Nevard T."/>
            <person name="Potts S.G."/>
            <person name="Zhou X."/>
            <person name="Yu D.W."/>
        </authorList>
    </citation>
    <scope>NUCLEOTIDE SEQUENCE</scope>
</reference>
<keyword evidence="12" id="KW-0066">ATP synthesis</keyword>
<dbReference type="Pfam" id="PF00119">
    <property type="entry name" value="ATP-synt_A"/>
    <property type="match status" value="1"/>
</dbReference>
<evidence type="ECO:0000256" key="4">
    <source>
        <dbReference type="ARBA" id="ARBA00011648"/>
    </source>
</evidence>
<dbReference type="PROSITE" id="PS00449">
    <property type="entry name" value="ATPASE_A"/>
    <property type="match status" value="1"/>
</dbReference>
<keyword evidence="15" id="KW-0496">Mitochondrion</keyword>
<feature type="transmembrane region" description="Helical" evidence="14">
    <location>
        <begin position="198"/>
        <end position="222"/>
    </location>
</feature>
<gene>
    <name evidence="15" type="primary">ATP6</name>
</gene>
<evidence type="ECO:0000256" key="5">
    <source>
        <dbReference type="ARBA" id="ARBA00022448"/>
    </source>
</evidence>
<comment type="subcellular location">
    <subcellularLocation>
        <location evidence="2">Membrane</location>
        <topology evidence="2">Multi-pass membrane protein</topology>
    </subcellularLocation>
    <subcellularLocation>
        <location evidence="13">Mitochondrion inner membrane</location>
        <topology evidence="13">Multi-pass membrane protein</topology>
    </subcellularLocation>
</comment>
<dbReference type="InterPro" id="IPR045083">
    <property type="entry name" value="ATP_synth_F0_asu_bact/mt"/>
</dbReference>
<evidence type="ECO:0000256" key="8">
    <source>
        <dbReference type="ARBA" id="ARBA00022781"/>
    </source>
</evidence>
<dbReference type="CDD" id="cd00310">
    <property type="entry name" value="ATP-synt_Fo_a_6"/>
    <property type="match status" value="1"/>
</dbReference>
<comment type="function">
    <text evidence="1">Mitochondrial membrane ATP synthase (F(1)F(0) ATP synthase or Complex V) produces ATP from ADP in the presence of a proton gradient across the membrane which is generated by electron transport complexes of the respiratory chain. F-type ATPases consist of two structural domains, F(1) - containing the extramembraneous catalytic core and F(0) - containing the membrane proton channel, linked together by a central stalk and a peripheral stalk. During catalysis, ATP synthesis in the catalytic domain of F(1) is coupled via a rotary mechanism of the central stalk subunits to proton translocation. Key component of the proton channel; it may play a direct role in the translocation of protons across the membrane.</text>
</comment>
<evidence type="ECO:0000256" key="10">
    <source>
        <dbReference type="ARBA" id="ARBA00023065"/>
    </source>
</evidence>
<dbReference type="Gene3D" id="1.20.120.220">
    <property type="entry name" value="ATP synthase, F0 complex, subunit A"/>
    <property type="match status" value="1"/>
</dbReference>
<feature type="transmembrane region" description="Helical" evidence="14">
    <location>
        <begin position="129"/>
        <end position="148"/>
    </location>
</feature>
<protein>
    <recommendedName>
        <fullName evidence="13">ATP synthase subunit a</fullName>
    </recommendedName>
</protein>
<feature type="transmembrane region" description="Helical" evidence="14">
    <location>
        <begin position="73"/>
        <end position="96"/>
    </location>
</feature>
<evidence type="ECO:0000256" key="3">
    <source>
        <dbReference type="ARBA" id="ARBA00006810"/>
    </source>
</evidence>
<dbReference type="GO" id="GO:0005743">
    <property type="term" value="C:mitochondrial inner membrane"/>
    <property type="evidence" value="ECO:0007669"/>
    <property type="project" value="UniProtKB-SubCell"/>
</dbReference>
<dbReference type="SUPFAM" id="SSF81336">
    <property type="entry name" value="F1F0 ATP synthase subunit A"/>
    <property type="match status" value="1"/>
</dbReference>
<evidence type="ECO:0000256" key="2">
    <source>
        <dbReference type="ARBA" id="ARBA00004141"/>
    </source>
</evidence>
<dbReference type="InterPro" id="IPR000568">
    <property type="entry name" value="ATP_synth_F0_asu"/>
</dbReference>